<name>A0A6A6JPI6_WESOR</name>
<dbReference type="AlphaFoldDB" id="A0A6A6JPI6"/>
<dbReference type="GeneID" id="54551110"/>
<dbReference type="EMBL" id="ML986488">
    <property type="protein sequence ID" value="KAF2278174.1"/>
    <property type="molecule type" value="Genomic_DNA"/>
</dbReference>
<proteinExistence type="predicted"/>
<dbReference type="RefSeq" id="XP_033655713.1">
    <property type="nucleotide sequence ID" value="XM_033797935.1"/>
</dbReference>
<dbReference type="Proteomes" id="UP000800097">
    <property type="component" value="Unassembled WGS sequence"/>
</dbReference>
<feature type="region of interest" description="Disordered" evidence="1">
    <location>
        <begin position="297"/>
        <end position="338"/>
    </location>
</feature>
<organism evidence="2 3">
    <name type="scientific">Westerdykella ornata</name>
    <dbReference type="NCBI Taxonomy" id="318751"/>
    <lineage>
        <taxon>Eukaryota</taxon>
        <taxon>Fungi</taxon>
        <taxon>Dikarya</taxon>
        <taxon>Ascomycota</taxon>
        <taxon>Pezizomycotina</taxon>
        <taxon>Dothideomycetes</taxon>
        <taxon>Pleosporomycetidae</taxon>
        <taxon>Pleosporales</taxon>
        <taxon>Sporormiaceae</taxon>
        <taxon>Westerdykella</taxon>
    </lineage>
</organism>
<protein>
    <submittedName>
        <fullName evidence="2">Uncharacterized protein</fullName>
    </submittedName>
</protein>
<feature type="compositionally biased region" description="Pro residues" evidence="1">
    <location>
        <begin position="363"/>
        <end position="374"/>
    </location>
</feature>
<reference evidence="2" key="1">
    <citation type="journal article" date="2020" name="Stud. Mycol.">
        <title>101 Dothideomycetes genomes: a test case for predicting lifestyles and emergence of pathogens.</title>
        <authorList>
            <person name="Haridas S."/>
            <person name="Albert R."/>
            <person name="Binder M."/>
            <person name="Bloem J."/>
            <person name="Labutti K."/>
            <person name="Salamov A."/>
            <person name="Andreopoulos B."/>
            <person name="Baker S."/>
            <person name="Barry K."/>
            <person name="Bills G."/>
            <person name="Bluhm B."/>
            <person name="Cannon C."/>
            <person name="Castanera R."/>
            <person name="Culley D."/>
            <person name="Daum C."/>
            <person name="Ezra D."/>
            <person name="Gonzalez J."/>
            <person name="Henrissat B."/>
            <person name="Kuo A."/>
            <person name="Liang C."/>
            <person name="Lipzen A."/>
            <person name="Lutzoni F."/>
            <person name="Magnuson J."/>
            <person name="Mondo S."/>
            <person name="Nolan M."/>
            <person name="Ohm R."/>
            <person name="Pangilinan J."/>
            <person name="Park H.-J."/>
            <person name="Ramirez L."/>
            <person name="Alfaro M."/>
            <person name="Sun H."/>
            <person name="Tritt A."/>
            <person name="Yoshinaga Y."/>
            <person name="Zwiers L.-H."/>
            <person name="Turgeon B."/>
            <person name="Goodwin S."/>
            <person name="Spatafora J."/>
            <person name="Crous P."/>
            <person name="Grigoriev I."/>
        </authorList>
    </citation>
    <scope>NUCLEOTIDE SEQUENCE</scope>
    <source>
        <strain evidence="2">CBS 379.55</strain>
    </source>
</reference>
<dbReference type="OrthoDB" id="5578001at2759"/>
<feature type="region of interest" description="Disordered" evidence="1">
    <location>
        <begin position="177"/>
        <end position="273"/>
    </location>
</feature>
<keyword evidence="3" id="KW-1185">Reference proteome</keyword>
<feature type="compositionally biased region" description="Basic and acidic residues" evidence="1">
    <location>
        <begin position="228"/>
        <end position="238"/>
    </location>
</feature>
<feature type="compositionally biased region" description="Polar residues" evidence="1">
    <location>
        <begin position="324"/>
        <end position="337"/>
    </location>
</feature>
<feature type="region of interest" description="Disordered" evidence="1">
    <location>
        <begin position="354"/>
        <end position="397"/>
    </location>
</feature>
<evidence type="ECO:0000313" key="2">
    <source>
        <dbReference type="EMBL" id="KAF2278174.1"/>
    </source>
</evidence>
<evidence type="ECO:0000313" key="3">
    <source>
        <dbReference type="Proteomes" id="UP000800097"/>
    </source>
</evidence>
<gene>
    <name evidence="2" type="ORF">EI97DRAFT_431446</name>
</gene>
<sequence>MPTALYAPPKDIPQPNPRQLLPPVLEQLSVLGTAKGCPPPTFMELCCIDLRQRLQWLSKDTESWLPLLCHDDRIGSKLPDLVNSLNLCPHPASGEIELPDTDLTVYKRSDCETLHARFFLNTLGLIVAYLWDNQEAAWKFAELRPIEDENDSFMWFRTIDEADEKLLKARATAHGYNGYSTPPPADTVSQSSPVSPPVPELTHASSDKNSDDDEDAYWAQYNFAGEEEAPRHSIQEKNDTDDEDAYWSRYDATPTGDIPAHRRNIPSDQAPATEKDYFKSYDGEFSPMLVGNRALKTPTSGTLLRGPGIVNENIGPTEPERRSSNGTNDPNAANSFNGLGITDALSRLINASNTTTTTTTDLPPTPPSPCPPLSHPRASSPSKSPSIPDLERSAERASEAELRFQNYERVAQKAVEVHIGTQIKSMRRLAKEMGMGLAEFRRVVEANLEGLGMEEEEGEE</sequence>
<evidence type="ECO:0000256" key="1">
    <source>
        <dbReference type="SAM" id="MobiDB-lite"/>
    </source>
</evidence>
<accession>A0A6A6JPI6</accession>